<keyword evidence="2" id="KW-1185">Reference proteome</keyword>
<reference evidence="1 2" key="1">
    <citation type="journal article" date="2024" name="Plant Biotechnol. J.">
        <title>Genome and CRISPR/Cas9 system of a widespread forest tree (Populus alba) in the world.</title>
        <authorList>
            <person name="Liu Y.J."/>
            <person name="Jiang P.F."/>
            <person name="Han X.M."/>
            <person name="Li X.Y."/>
            <person name="Wang H.M."/>
            <person name="Wang Y.J."/>
            <person name="Wang X.X."/>
            <person name="Zeng Q.Y."/>
        </authorList>
    </citation>
    <scope>NUCLEOTIDE SEQUENCE [LARGE SCALE GENOMIC DNA]</scope>
    <source>
        <strain evidence="2">cv. PAL-ZL1</strain>
    </source>
</reference>
<proteinExistence type="predicted"/>
<organism evidence="1 2">
    <name type="scientific">Populus alba</name>
    <name type="common">White poplar</name>
    <dbReference type="NCBI Taxonomy" id="43335"/>
    <lineage>
        <taxon>Eukaryota</taxon>
        <taxon>Viridiplantae</taxon>
        <taxon>Streptophyta</taxon>
        <taxon>Embryophyta</taxon>
        <taxon>Tracheophyta</taxon>
        <taxon>Spermatophyta</taxon>
        <taxon>Magnoliopsida</taxon>
        <taxon>eudicotyledons</taxon>
        <taxon>Gunneridae</taxon>
        <taxon>Pentapetalae</taxon>
        <taxon>rosids</taxon>
        <taxon>fabids</taxon>
        <taxon>Malpighiales</taxon>
        <taxon>Salicaceae</taxon>
        <taxon>Saliceae</taxon>
        <taxon>Populus</taxon>
    </lineage>
</organism>
<dbReference type="Proteomes" id="UP000309997">
    <property type="component" value="Unassembled WGS sequence"/>
</dbReference>
<name>A0ACC4AI42_POPAL</name>
<dbReference type="EMBL" id="RCHU02000019">
    <property type="protein sequence ID" value="KAL3565537.1"/>
    <property type="molecule type" value="Genomic_DNA"/>
</dbReference>
<sequence length="106" mass="12099">MKEMEVVGGERAGLKEKKEMNEADSGGHVEQFCRVDDKDKKLRRGEEGLMNSDFCVITPFLKLIEVFSRGNPSFQYDLSFFRVSGRSITTMETFCSVWSFSLKLGK</sequence>
<gene>
    <name evidence="1" type="ORF">D5086_033583</name>
</gene>
<evidence type="ECO:0000313" key="1">
    <source>
        <dbReference type="EMBL" id="KAL3565537.1"/>
    </source>
</evidence>
<accession>A0ACC4AI42</accession>
<comment type="caution">
    <text evidence="1">The sequence shown here is derived from an EMBL/GenBank/DDBJ whole genome shotgun (WGS) entry which is preliminary data.</text>
</comment>
<protein>
    <submittedName>
        <fullName evidence="1">Uncharacterized protein</fullName>
    </submittedName>
</protein>
<evidence type="ECO:0000313" key="2">
    <source>
        <dbReference type="Proteomes" id="UP000309997"/>
    </source>
</evidence>